<organism evidence="1">
    <name type="scientific">marine metagenome</name>
    <dbReference type="NCBI Taxonomy" id="408172"/>
    <lineage>
        <taxon>unclassified sequences</taxon>
        <taxon>metagenomes</taxon>
        <taxon>ecological metagenomes</taxon>
    </lineage>
</organism>
<gene>
    <name evidence="1" type="ORF">METZ01_LOCUS380063</name>
</gene>
<proteinExistence type="predicted"/>
<accession>A0A382TYU6</accession>
<dbReference type="AlphaFoldDB" id="A0A382TYU6"/>
<evidence type="ECO:0000313" key="1">
    <source>
        <dbReference type="EMBL" id="SVD27209.1"/>
    </source>
</evidence>
<feature type="non-terminal residue" evidence="1">
    <location>
        <position position="71"/>
    </location>
</feature>
<name>A0A382TYU6_9ZZZZ</name>
<sequence length="71" mass="7703">MSMRSQVYEWANLAPSGQTSTLRRTTSDLPVVLPANRELDLFIGGYGNNITKPAETTATQFVVIEDIACAA</sequence>
<reference evidence="1" key="1">
    <citation type="submission" date="2018-05" db="EMBL/GenBank/DDBJ databases">
        <authorList>
            <person name="Lanie J.A."/>
            <person name="Ng W.-L."/>
            <person name="Kazmierczak K.M."/>
            <person name="Andrzejewski T.M."/>
            <person name="Davidsen T.M."/>
            <person name="Wayne K.J."/>
            <person name="Tettelin H."/>
            <person name="Glass J.I."/>
            <person name="Rusch D."/>
            <person name="Podicherti R."/>
            <person name="Tsui H.-C.T."/>
            <person name="Winkler M.E."/>
        </authorList>
    </citation>
    <scope>NUCLEOTIDE SEQUENCE</scope>
</reference>
<dbReference type="EMBL" id="UINC01140203">
    <property type="protein sequence ID" value="SVD27209.1"/>
    <property type="molecule type" value="Genomic_DNA"/>
</dbReference>
<protein>
    <submittedName>
        <fullName evidence="1">Uncharacterized protein</fullName>
    </submittedName>
</protein>